<evidence type="ECO:0000313" key="2">
    <source>
        <dbReference type="EMBL" id="KRL01152.1"/>
    </source>
</evidence>
<evidence type="ECO:0000313" key="3">
    <source>
        <dbReference type="Proteomes" id="UP000051621"/>
    </source>
</evidence>
<dbReference type="Pfam" id="PF13673">
    <property type="entry name" value="Acetyltransf_10"/>
    <property type="match status" value="1"/>
</dbReference>
<reference evidence="2 3" key="1">
    <citation type="journal article" date="2015" name="Genome Announc.">
        <title>Expanding the biotechnology potential of lactobacilli through comparative genomics of 213 strains and associated genera.</title>
        <authorList>
            <person name="Sun Z."/>
            <person name="Harris H.M."/>
            <person name="McCann A."/>
            <person name="Guo C."/>
            <person name="Argimon S."/>
            <person name="Zhang W."/>
            <person name="Yang X."/>
            <person name="Jeffery I.B."/>
            <person name="Cooney J.C."/>
            <person name="Kagawa T.F."/>
            <person name="Liu W."/>
            <person name="Song Y."/>
            <person name="Salvetti E."/>
            <person name="Wrobel A."/>
            <person name="Rasinkangas P."/>
            <person name="Parkhill J."/>
            <person name="Rea M.C."/>
            <person name="O'Sullivan O."/>
            <person name="Ritari J."/>
            <person name="Douillard F.P."/>
            <person name="Paul Ross R."/>
            <person name="Yang R."/>
            <person name="Briner A.E."/>
            <person name="Felis G.E."/>
            <person name="de Vos W.M."/>
            <person name="Barrangou R."/>
            <person name="Klaenhammer T.R."/>
            <person name="Caufield P.W."/>
            <person name="Cui Y."/>
            <person name="Zhang H."/>
            <person name="O'Toole P.W."/>
        </authorList>
    </citation>
    <scope>NUCLEOTIDE SEQUENCE [LARGE SCALE GENOMIC DNA]</scope>
    <source>
        <strain evidence="2 3">DSM 19910</strain>
    </source>
</reference>
<dbReference type="SUPFAM" id="SSF55729">
    <property type="entry name" value="Acyl-CoA N-acyltransferases (Nat)"/>
    <property type="match status" value="1"/>
</dbReference>
<dbReference type="InterPro" id="IPR000182">
    <property type="entry name" value="GNAT_dom"/>
</dbReference>
<dbReference type="PATRIC" id="fig|1423731.3.peg.1328"/>
<protein>
    <submittedName>
        <fullName evidence="2">GCN5-like N-acetyltransferase</fullName>
    </submittedName>
</protein>
<dbReference type="STRING" id="1423731.FC81_GL001292"/>
<dbReference type="EMBL" id="AZEF01000027">
    <property type="protein sequence ID" value="KRL01152.1"/>
    <property type="molecule type" value="Genomic_DNA"/>
</dbReference>
<dbReference type="OrthoDB" id="9775804at2"/>
<dbReference type="AlphaFoldDB" id="A0A0R1M017"/>
<dbReference type="PROSITE" id="PS51186">
    <property type="entry name" value="GNAT"/>
    <property type="match status" value="1"/>
</dbReference>
<dbReference type="InterPro" id="IPR053144">
    <property type="entry name" value="Acetyltransferase_Butenolide"/>
</dbReference>
<proteinExistence type="predicted"/>
<dbReference type="Gene3D" id="3.40.630.30">
    <property type="match status" value="1"/>
</dbReference>
<dbReference type="PANTHER" id="PTHR43233:SF1">
    <property type="entry name" value="FAMILY N-ACETYLTRANSFERASE, PUTATIVE (AFU_ORTHOLOGUE AFUA_6G03350)-RELATED"/>
    <property type="match status" value="1"/>
</dbReference>
<name>A0A0R1M017_9LACO</name>
<gene>
    <name evidence="2" type="ORF">FC81_GL001292</name>
</gene>
<sequence length="132" mass="15171">MITYTNKRKITPHELAQLFRESGIHRPVNDLPRLKTMLENADILWTAWDNDKLVGVARALTDFSYACYLSDLAVAKVYQKQGIGHTLIEKLHLQLGPDVSLVLLAAASALEYYPKVDFERIDNAFLRRRRPF</sequence>
<dbReference type="GO" id="GO:0016747">
    <property type="term" value="F:acyltransferase activity, transferring groups other than amino-acyl groups"/>
    <property type="evidence" value="ECO:0007669"/>
    <property type="project" value="InterPro"/>
</dbReference>
<dbReference type="CDD" id="cd04301">
    <property type="entry name" value="NAT_SF"/>
    <property type="match status" value="1"/>
</dbReference>
<dbReference type="Proteomes" id="UP000051621">
    <property type="component" value="Unassembled WGS sequence"/>
</dbReference>
<organism evidence="2 3">
    <name type="scientific">Liquorilactobacillus capillatus DSM 19910</name>
    <dbReference type="NCBI Taxonomy" id="1423731"/>
    <lineage>
        <taxon>Bacteria</taxon>
        <taxon>Bacillati</taxon>
        <taxon>Bacillota</taxon>
        <taxon>Bacilli</taxon>
        <taxon>Lactobacillales</taxon>
        <taxon>Lactobacillaceae</taxon>
        <taxon>Liquorilactobacillus</taxon>
    </lineage>
</organism>
<keyword evidence="3" id="KW-1185">Reference proteome</keyword>
<evidence type="ECO:0000259" key="1">
    <source>
        <dbReference type="PROSITE" id="PS51186"/>
    </source>
</evidence>
<keyword evidence="2" id="KW-0808">Transferase</keyword>
<comment type="caution">
    <text evidence="2">The sequence shown here is derived from an EMBL/GenBank/DDBJ whole genome shotgun (WGS) entry which is preliminary data.</text>
</comment>
<dbReference type="PANTHER" id="PTHR43233">
    <property type="entry name" value="FAMILY N-ACETYLTRANSFERASE, PUTATIVE (AFU_ORTHOLOGUE AFUA_6G03350)-RELATED"/>
    <property type="match status" value="1"/>
</dbReference>
<dbReference type="InterPro" id="IPR016181">
    <property type="entry name" value="Acyl_CoA_acyltransferase"/>
</dbReference>
<dbReference type="RefSeq" id="WP_057744245.1">
    <property type="nucleotide sequence ID" value="NZ_AZEF01000027.1"/>
</dbReference>
<feature type="domain" description="N-acetyltransferase" evidence="1">
    <location>
        <begin position="5"/>
        <end position="132"/>
    </location>
</feature>
<accession>A0A0R1M017</accession>